<evidence type="ECO:0000256" key="1">
    <source>
        <dbReference type="SAM" id="MobiDB-lite"/>
    </source>
</evidence>
<organism evidence="2 3">
    <name type="scientific">Gambusia affinis</name>
    <name type="common">Western mosquitofish</name>
    <name type="synonym">Heterandria affinis</name>
    <dbReference type="NCBI Taxonomy" id="33528"/>
    <lineage>
        <taxon>Eukaryota</taxon>
        <taxon>Metazoa</taxon>
        <taxon>Chordata</taxon>
        <taxon>Craniata</taxon>
        <taxon>Vertebrata</taxon>
        <taxon>Euteleostomi</taxon>
        <taxon>Actinopterygii</taxon>
        <taxon>Neopterygii</taxon>
        <taxon>Teleostei</taxon>
        <taxon>Neoteleostei</taxon>
        <taxon>Acanthomorphata</taxon>
        <taxon>Ovalentaria</taxon>
        <taxon>Atherinomorphae</taxon>
        <taxon>Cyprinodontiformes</taxon>
        <taxon>Poeciliidae</taxon>
        <taxon>Poeciliinae</taxon>
        <taxon>Gambusia</taxon>
    </lineage>
</organism>
<gene>
    <name evidence="2" type="ORF">CCH79_00019279</name>
</gene>
<evidence type="ECO:0000313" key="3">
    <source>
        <dbReference type="Proteomes" id="UP000250572"/>
    </source>
</evidence>
<dbReference type="AlphaFoldDB" id="A0A315W990"/>
<sequence>MERLKQQPLCCRQQRYEAVTLRALSRSTNSLEVNHRDERPTAAAMTVNYRETLLSDPRLQPCMLDTCTDKGQWEGCMYAEEFWVVWKHTPSKTLAEDVFPKDSYSGTLYDWCQSLVRIAGSKSGSFPLANPTENGHTVRQCIREVFLRGLSKLLPRPSLYLSNLLGCKPLRRPVPISCSACHKGPLVLLLQPDGIPHRRCPPTGSRAAAVIGTDNLAATAPIGHLDNGGTEHGPLRLHLPHLSRDVFEVLLEMGVKTPSHRGFRQTFPADPHNTFGPARSDRHPPPPAEPTNYIQLNSVYWVAHFL</sequence>
<evidence type="ECO:0000313" key="2">
    <source>
        <dbReference type="EMBL" id="PWA31962.1"/>
    </source>
</evidence>
<proteinExistence type="predicted"/>
<keyword evidence="3" id="KW-1185">Reference proteome</keyword>
<dbReference type="EMBL" id="NHOQ01000243">
    <property type="protein sequence ID" value="PWA31962.1"/>
    <property type="molecule type" value="Genomic_DNA"/>
</dbReference>
<name>A0A315W990_GAMAF</name>
<dbReference type="Proteomes" id="UP000250572">
    <property type="component" value="Unassembled WGS sequence"/>
</dbReference>
<protein>
    <submittedName>
        <fullName evidence="2">Uncharacterized protein</fullName>
    </submittedName>
</protein>
<accession>A0A315W990</accession>
<reference evidence="2 3" key="1">
    <citation type="journal article" date="2018" name="G3 (Bethesda)">
        <title>A High-Quality Reference Genome for the Invasive Mosquitofish Gambusia affinis Using a Chicago Library.</title>
        <authorList>
            <person name="Hoffberg S.L."/>
            <person name="Troendle N.J."/>
            <person name="Glenn T.C."/>
            <person name="Mahmud O."/>
            <person name="Louha S."/>
            <person name="Chalopin D."/>
            <person name="Bennetzen J.L."/>
            <person name="Mauricio R."/>
        </authorList>
    </citation>
    <scope>NUCLEOTIDE SEQUENCE [LARGE SCALE GENOMIC DNA]</scope>
    <source>
        <strain evidence="2">NE01/NJP1002.9</strain>
        <tissue evidence="2">Muscle</tissue>
    </source>
</reference>
<feature type="region of interest" description="Disordered" evidence="1">
    <location>
        <begin position="260"/>
        <end position="290"/>
    </location>
</feature>
<comment type="caution">
    <text evidence="2">The sequence shown here is derived from an EMBL/GenBank/DDBJ whole genome shotgun (WGS) entry which is preliminary data.</text>
</comment>